<dbReference type="Pfam" id="PF01433">
    <property type="entry name" value="Peptidase_M1"/>
    <property type="match status" value="1"/>
</dbReference>
<keyword evidence="10" id="KW-0862">Zinc</keyword>
<protein>
    <recommendedName>
        <fullName evidence="5">Aminopeptidase N</fullName>
        <ecNumber evidence="4">3.4.11.2</ecNumber>
    </recommendedName>
    <alternativeName>
        <fullName evidence="12">Alanine aminopeptidase</fullName>
    </alternativeName>
    <alternativeName>
        <fullName evidence="13">Lysyl aminopeptidase</fullName>
    </alternativeName>
</protein>
<evidence type="ECO:0000256" key="13">
    <source>
        <dbReference type="ARBA" id="ARBA00031533"/>
    </source>
</evidence>
<dbReference type="Gene3D" id="2.60.40.1730">
    <property type="entry name" value="tricorn interacting facor f3 domain"/>
    <property type="match status" value="1"/>
</dbReference>
<gene>
    <name evidence="17" type="ORF">J2S36_000324</name>
</gene>
<dbReference type="Proteomes" id="UP001266099">
    <property type="component" value="Unassembled WGS sequence"/>
</dbReference>
<dbReference type="InterPro" id="IPR001930">
    <property type="entry name" value="Peptidase_M1"/>
</dbReference>
<dbReference type="SUPFAM" id="SSF63737">
    <property type="entry name" value="Leukotriene A4 hydrolase N-terminal domain"/>
    <property type="match status" value="1"/>
</dbReference>
<dbReference type="InterPro" id="IPR050344">
    <property type="entry name" value="Peptidase_M1_aminopeptidases"/>
</dbReference>
<evidence type="ECO:0000256" key="8">
    <source>
        <dbReference type="ARBA" id="ARBA00022723"/>
    </source>
</evidence>
<evidence type="ECO:0000256" key="2">
    <source>
        <dbReference type="ARBA" id="ARBA00001947"/>
    </source>
</evidence>
<evidence type="ECO:0000259" key="16">
    <source>
        <dbReference type="Pfam" id="PF17900"/>
    </source>
</evidence>
<dbReference type="InterPro" id="IPR042097">
    <property type="entry name" value="Aminopeptidase_N-like_N_sf"/>
</dbReference>
<evidence type="ECO:0000259" key="15">
    <source>
        <dbReference type="Pfam" id="PF11838"/>
    </source>
</evidence>
<evidence type="ECO:0000256" key="7">
    <source>
        <dbReference type="ARBA" id="ARBA00022670"/>
    </source>
</evidence>
<keyword evidence="11" id="KW-0482">Metalloprotease</keyword>
<evidence type="ECO:0000256" key="11">
    <source>
        <dbReference type="ARBA" id="ARBA00023049"/>
    </source>
</evidence>
<evidence type="ECO:0000256" key="12">
    <source>
        <dbReference type="ARBA" id="ARBA00029811"/>
    </source>
</evidence>
<evidence type="ECO:0000256" key="1">
    <source>
        <dbReference type="ARBA" id="ARBA00000098"/>
    </source>
</evidence>
<comment type="caution">
    <text evidence="17">The sequence shown here is derived from an EMBL/GenBank/DDBJ whole genome shotgun (WGS) entry which is preliminary data.</text>
</comment>
<dbReference type="SUPFAM" id="SSF55486">
    <property type="entry name" value="Metalloproteases ('zincins'), catalytic domain"/>
    <property type="match status" value="1"/>
</dbReference>
<evidence type="ECO:0000259" key="14">
    <source>
        <dbReference type="Pfam" id="PF01433"/>
    </source>
</evidence>
<dbReference type="Pfam" id="PF17900">
    <property type="entry name" value="Peptidase_M1_N"/>
    <property type="match status" value="1"/>
</dbReference>
<evidence type="ECO:0000256" key="6">
    <source>
        <dbReference type="ARBA" id="ARBA00022438"/>
    </source>
</evidence>
<feature type="domain" description="Peptidase M1 membrane alanine aminopeptidase" evidence="14">
    <location>
        <begin position="239"/>
        <end position="451"/>
    </location>
</feature>
<evidence type="ECO:0000256" key="5">
    <source>
        <dbReference type="ARBA" id="ARBA00015611"/>
    </source>
</evidence>
<evidence type="ECO:0000256" key="4">
    <source>
        <dbReference type="ARBA" id="ARBA00012564"/>
    </source>
</evidence>
<dbReference type="PANTHER" id="PTHR11533">
    <property type="entry name" value="PROTEASE M1 ZINC METALLOPROTEASE"/>
    <property type="match status" value="1"/>
</dbReference>
<dbReference type="NCBIfam" id="TIGR02412">
    <property type="entry name" value="pepN_strep_liv"/>
    <property type="match status" value="1"/>
</dbReference>
<dbReference type="InterPro" id="IPR024571">
    <property type="entry name" value="ERAP1-like_C_dom"/>
</dbReference>
<keyword evidence="6 17" id="KW-0031">Aminopeptidase</keyword>
<feature type="domain" description="Aminopeptidase N-like N-terminal" evidence="16">
    <location>
        <begin position="37"/>
        <end position="195"/>
    </location>
</feature>
<dbReference type="InterPro" id="IPR014782">
    <property type="entry name" value="Peptidase_M1_dom"/>
</dbReference>
<dbReference type="Pfam" id="PF11838">
    <property type="entry name" value="ERAP1_C"/>
    <property type="match status" value="1"/>
</dbReference>
<comment type="catalytic activity">
    <reaction evidence="1">
        <text>Release of an N-terminal amino acid, Xaa-|-Yaa- from a peptide, amide or arylamide. Xaa is preferably Ala, but may be most amino acids including Pro (slow action). When a terminal hydrophobic residue is followed by a prolyl residue, the two may be released as an intact Xaa-Pro dipeptide.</text>
        <dbReference type="EC" id="3.4.11.2"/>
    </reaction>
</comment>
<reference evidence="17 18" key="1">
    <citation type="submission" date="2023-07" db="EMBL/GenBank/DDBJ databases">
        <title>Sequencing the genomes of 1000 actinobacteria strains.</title>
        <authorList>
            <person name="Klenk H.-P."/>
        </authorList>
    </citation>
    <scope>NUCLEOTIDE SEQUENCE [LARGE SCALE GENOMIC DNA]</scope>
    <source>
        <strain evidence="17 18">DSM 15539</strain>
    </source>
</reference>
<feature type="domain" description="ERAP1-like C-terminal" evidence="15">
    <location>
        <begin position="532"/>
        <end position="796"/>
    </location>
</feature>
<dbReference type="Gene3D" id="1.10.390.10">
    <property type="entry name" value="Neutral Protease Domain 2"/>
    <property type="match status" value="1"/>
</dbReference>
<sequence length="847" mass="94332">MSENLTREIAQYRSELLKIEKYKIELDVSEAQSKSDNFTVTSQISLIQLHEGSFHIDFIGDSVQAVCIDDQEIDFQYDGARITFAALTPGAHEIMIAAKGKYSTSGEGLHRFRDPLDSETYLYTQFEPADARRVFPNFEQPDLKAEFAIAITAPAAWTVLSNGAEIHSQPAGENSQGKACKRVIFATTKRMSTYLTAFIGGPYHKFSDVYSGPDGDIALGYYCRETLAEYFDFADINTVTKQGLDIFPQAFGMPYQWGKYDSVFVPEYNLGAMENPGCVTFNENMYIHRGHTTRAQAASRGNTILHEMSHMWFGDLVTPKWWDDLWLKESFAEYMGAWGLVNGTKYDEAWEAFTGARLAWALANDQYPTTHPIIANVPDLEAADQVFDGITYAKGAAVLRQLVSWLGTETFFAGTRLYFAKHAFEAATFGDLLAALSEASGKDVQLWAKEWFETPGVSQVEVTRLAAGVQLKQIGTDPFTGEDIRRPHLINVSGWQLDDHKILQRVADTNIELIDEVMIPWENLGGSEVAAILPNDGGLSYLKISFDRASCDAFLNYDVNDSLSRAVIANALWQEVRDAKLKVAKYLEYVMRNAALKQSALLNQMLKTALQAIKDYLPVQQRKDFAAKLFTTGMQQITEFAETEDLGVIWRHTIAELAPIATTGTTQIRTLLHETTDQELRWALLTALANMNLLADGELAAELEKSHSAKDELAYLGAKASIPGTQHETLALLLQEDAKLSNLEIGVLAAGFMAATTPAAARAALPNFFERIDQIWRSRSQEIAERIIYGIFPRTEIMAADPDAEVSLQREAKNWLAAGGHESALVKIIRDCLDDSYRCAKAQKFNS</sequence>
<comment type="similarity">
    <text evidence="3">Belongs to the peptidase M1 family.</text>
</comment>
<dbReference type="CDD" id="cd09602">
    <property type="entry name" value="M1_APN"/>
    <property type="match status" value="1"/>
</dbReference>
<dbReference type="EC" id="3.4.11.2" evidence="4"/>
<keyword evidence="8" id="KW-0479">Metal-binding</keyword>
<dbReference type="InterPro" id="IPR012778">
    <property type="entry name" value="Pept_M1_aminopeptidase"/>
</dbReference>
<evidence type="ECO:0000256" key="3">
    <source>
        <dbReference type="ARBA" id="ARBA00010136"/>
    </source>
</evidence>
<dbReference type="PANTHER" id="PTHR11533:SF174">
    <property type="entry name" value="PUROMYCIN-SENSITIVE AMINOPEPTIDASE-RELATED"/>
    <property type="match status" value="1"/>
</dbReference>
<keyword evidence="7" id="KW-0645">Protease</keyword>
<evidence type="ECO:0000313" key="18">
    <source>
        <dbReference type="Proteomes" id="UP001266099"/>
    </source>
</evidence>
<dbReference type="PRINTS" id="PR00756">
    <property type="entry name" value="ALADIPTASE"/>
</dbReference>
<dbReference type="InterPro" id="IPR045357">
    <property type="entry name" value="Aminopeptidase_N-like_N"/>
</dbReference>
<dbReference type="GO" id="GO:0016285">
    <property type="term" value="F:alanyl aminopeptidase activity"/>
    <property type="evidence" value="ECO:0007669"/>
    <property type="project" value="UniProtKB-EC"/>
</dbReference>
<dbReference type="RefSeq" id="WP_309954861.1">
    <property type="nucleotide sequence ID" value="NZ_JAVDUJ010000001.1"/>
</dbReference>
<accession>A0ABU1T075</accession>
<keyword evidence="9 17" id="KW-0378">Hydrolase</keyword>
<keyword evidence="18" id="KW-1185">Reference proteome</keyword>
<organism evidence="17 18">
    <name type="scientific">Arcanobacterium hippocoleae</name>
    <dbReference type="NCBI Taxonomy" id="149017"/>
    <lineage>
        <taxon>Bacteria</taxon>
        <taxon>Bacillati</taxon>
        <taxon>Actinomycetota</taxon>
        <taxon>Actinomycetes</taxon>
        <taxon>Actinomycetales</taxon>
        <taxon>Actinomycetaceae</taxon>
        <taxon>Arcanobacterium</taxon>
    </lineage>
</organism>
<evidence type="ECO:0000256" key="9">
    <source>
        <dbReference type="ARBA" id="ARBA00022801"/>
    </source>
</evidence>
<evidence type="ECO:0000313" key="17">
    <source>
        <dbReference type="EMBL" id="MDR6938781.1"/>
    </source>
</evidence>
<proteinExistence type="inferred from homology"/>
<dbReference type="EMBL" id="JAVDUJ010000001">
    <property type="protein sequence ID" value="MDR6938781.1"/>
    <property type="molecule type" value="Genomic_DNA"/>
</dbReference>
<comment type="cofactor">
    <cofactor evidence="2">
        <name>Zn(2+)</name>
        <dbReference type="ChEBI" id="CHEBI:29105"/>
    </cofactor>
</comment>
<dbReference type="InterPro" id="IPR027268">
    <property type="entry name" value="Peptidase_M4/M1_CTD_sf"/>
</dbReference>
<evidence type="ECO:0000256" key="10">
    <source>
        <dbReference type="ARBA" id="ARBA00022833"/>
    </source>
</evidence>
<name>A0ABU1T075_9ACTO</name>